<feature type="signal peptide" evidence="1">
    <location>
        <begin position="1"/>
        <end position="36"/>
    </location>
</feature>
<comment type="caution">
    <text evidence="3">The sequence shown here is derived from an EMBL/GenBank/DDBJ whole genome shotgun (WGS) entry which is preliminary data.</text>
</comment>
<evidence type="ECO:0000259" key="2">
    <source>
        <dbReference type="Pfam" id="PF18989"/>
    </source>
</evidence>
<organism evidence="3 4">
    <name type="scientific">Candidatus Caccovicinus merdipullorum</name>
    <dbReference type="NCBI Taxonomy" id="2840724"/>
    <lineage>
        <taxon>Bacteria</taxon>
        <taxon>Bacillati</taxon>
        <taxon>Bacillota</taxon>
        <taxon>Clostridia</taxon>
        <taxon>Eubacteriales</taxon>
        <taxon>Candidatus Caccovicinus</taxon>
    </lineage>
</organism>
<dbReference type="SUPFAM" id="SSF51445">
    <property type="entry name" value="(Trans)glycosidases"/>
    <property type="match status" value="1"/>
</dbReference>
<dbReference type="InterPro" id="IPR017853">
    <property type="entry name" value="GH"/>
</dbReference>
<proteinExistence type="predicted"/>
<gene>
    <name evidence="3" type="ORF">IAB60_02245</name>
</gene>
<dbReference type="Proteomes" id="UP000886860">
    <property type="component" value="Unassembled WGS sequence"/>
</dbReference>
<evidence type="ECO:0000313" key="3">
    <source>
        <dbReference type="EMBL" id="HIT40912.1"/>
    </source>
</evidence>
<feature type="domain" description="DUF5722" evidence="2">
    <location>
        <begin position="152"/>
        <end position="548"/>
    </location>
</feature>
<accession>A0A9D1GI12</accession>
<feature type="chain" id="PRO_5039502789" evidence="1">
    <location>
        <begin position="37"/>
        <end position="563"/>
    </location>
</feature>
<evidence type="ECO:0000256" key="1">
    <source>
        <dbReference type="SAM" id="SignalP"/>
    </source>
</evidence>
<dbReference type="EMBL" id="DVKS01000039">
    <property type="protein sequence ID" value="HIT40912.1"/>
    <property type="molecule type" value="Genomic_DNA"/>
</dbReference>
<keyword evidence="1" id="KW-0732">Signal</keyword>
<name>A0A9D1GI12_9FIRM</name>
<evidence type="ECO:0000313" key="4">
    <source>
        <dbReference type="Proteomes" id="UP000886860"/>
    </source>
</evidence>
<protein>
    <submittedName>
        <fullName evidence="3">Tat pathway signal protein</fullName>
    </submittedName>
</protein>
<dbReference type="AlphaFoldDB" id="A0A9D1GI12"/>
<dbReference type="Pfam" id="PF18989">
    <property type="entry name" value="DUF5722"/>
    <property type="match status" value="1"/>
</dbReference>
<dbReference type="Gene3D" id="3.20.20.80">
    <property type="entry name" value="Glycosidases"/>
    <property type="match status" value="1"/>
</dbReference>
<dbReference type="InterPro" id="IPR043780">
    <property type="entry name" value="DUF5722"/>
</dbReference>
<reference evidence="3" key="1">
    <citation type="submission" date="2020-10" db="EMBL/GenBank/DDBJ databases">
        <authorList>
            <person name="Gilroy R."/>
        </authorList>
    </citation>
    <scope>NUCLEOTIDE SEQUENCE</scope>
    <source>
        <strain evidence="3">CHK123-3438</strain>
    </source>
</reference>
<reference evidence="3" key="2">
    <citation type="journal article" date="2021" name="PeerJ">
        <title>Extensive microbial diversity within the chicken gut microbiome revealed by metagenomics and culture.</title>
        <authorList>
            <person name="Gilroy R."/>
            <person name="Ravi A."/>
            <person name="Getino M."/>
            <person name="Pursley I."/>
            <person name="Horton D.L."/>
            <person name="Alikhan N.F."/>
            <person name="Baker D."/>
            <person name="Gharbi K."/>
            <person name="Hall N."/>
            <person name="Watson M."/>
            <person name="Adriaenssens E.M."/>
            <person name="Foster-Nyarko E."/>
            <person name="Jarju S."/>
            <person name="Secka A."/>
            <person name="Antonio M."/>
            <person name="Oren A."/>
            <person name="Chaudhuri R.R."/>
            <person name="La Ragione R."/>
            <person name="Hildebrand F."/>
            <person name="Pallen M.J."/>
        </authorList>
    </citation>
    <scope>NUCLEOTIDE SEQUENCE</scope>
    <source>
        <strain evidence="3">CHK123-3438</strain>
    </source>
</reference>
<sequence length="563" mass="63235">MKEILKKIKKGFPAVLWVALAAVLLLLNSGVRTAWAAETPTEWVGITSCRIEGDNVQITGTNSGTISGTDSQFYLFELQPYEDAIGSRTDYIASAPKADQVSFSVPLNLGTASSRLYSKFAVAVWDGEKYTQISQMAYITNPEAVAENQNAYKEPLTKKGLLIEPELLDDAFTLGVKHVIINLPFQFILGSGIDYEYEGKTYHFNKELLDQYDTIVRNFTAKDLSVTAVILNSWNDATPDLYYPGVTQTNGVNYYMFNAATQAGFEDIKAIASFLAEHYGGTGNGTISNWIIGNEINNQAWNYIGPMDVDSYVKEYERAFRVFYTAIKSTSANARVFFSTDYNWNYEADGSLKYNAKDVIEKFNANVRAGGQIDWGLAYHPYSVPLTEPEFWDDASTGLVTWSEDSPIVNIANLSILTDYFQKPEMLDSNGEVRHIILSEQGFTSNSATRGECEELQAAAIAYAYYIVDSNPYIDAFIMSRQVDAPSEAQLSASFGLYSCDMNRTDRHVPTHMKKSYDVYRYIDKSSKTLEVTEFAKSIIGIDNWYDVIPNFRWEGLERRAQR</sequence>